<dbReference type="AlphaFoldDB" id="A0A5J4V475"/>
<keyword evidence="1" id="KW-1133">Transmembrane helix</keyword>
<comment type="caution">
    <text evidence="2">The sequence shown here is derived from an EMBL/GenBank/DDBJ whole genome shotgun (WGS) entry which is preliminary data.</text>
</comment>
<sequence length="248" mass="27970">MILQQQDIKAGFCMSKSAGIPSSPFFIGRFLISEIASVYAQVAFVTFLKCFQSNSSSKHLLTRVNQMNLVSLETVQNLSTFKKFKQYSQEATSSACRAQLAISINSLSLICCDYVTGMLKIQRYSFAFMLRFAVSIALSFGLMTQFCIKSAQHLLQLKDIWIASSSVFAISIKDFAYSREEAIRNKSSMYKKMAGRHSEQFPIEYGFAFSRNLYALRPLLLLLSVLQSQQNSQETSDFLMAPLQSSLF</sequence>
<keyword evidence="1" id="KW-0812">Transmembrane</keyword>
<dbReference type="EMBL" id="SNRW01009989">
    <property type="protein sequence ID" value="KAA6377190.1"/>
    <property type="molecule type" value="Genomic_DNA"/>
</dbReference>
<accession>A0A5J4V475</accession>
<proteinExistence type="predicted"/>
<dbReference type="Proteomes" id="UP000324800">
    <property type="component" value="Unassembled WGS sequence"/>
</dbReference>
<gene>
    <name evidence="2" type="ORF">EZS28_027282</name>
</gene>
<evidence type="ECO:0000313" key="2">
    <source>
        <dbReference type="EMBL" id="KAA6377190.1"/>
    </source>
</evidence>
<reference evidence="2 3" key="1">
    <citation type="submission" date="2019-03" db="EMBL/GenBank/DDBJ databases">
        <title>Single cell metagenomics reveals metabolic interactions within the superorganism composed of flagellate Streblomastix strix and complex community of Bacteroidetes bacteria on its surface.</title>
        <authorList>
            <person name="Treitli S.C."/>
            <person name="Kolisko M."/>
            <person name="Husnik F."/>
            <person name="Keeling P."/>
            <person name="Hampl V."/>
        </authorList>
    </citation>
    <scope>NUCLEOTIDE SEQUENCE [LARGE SCALE GENOMIC DNA]</scope>
    <source>
        <strain evidence="2">ST1C</strain>
    </source>
</reference>
<evidence type="ECO:0000256" key="1">
    <source>
        <dbReference type="SAM" id="Phobius"/>
    </source>
</evidence>
<feature type="transmembrane region" description="Helical" evidence="1">
    <location>
        <begin position="128"/>
        <end position="148"/>
    </location>
</feature>
<organism evidence="2 3">
    <name type="scientific">Streblomastix strix</name>
    <dbReference type="NCBI Taxonomy" id="222440"/>
    <lineage>
        <taxon>Eukaryota</taxon>
        <taxon>Metamonada</taxon>
        <taxon>Preaxostyla</taxon>
        <taxon>Oxymonadida</taxon>
        <taxon>Streblomastigidae</taxon>
        <taxon>Streblomastix</taxon>
    </lineage>
</organism>
<protein>
    <submittedName>
        <fullName evidence="2">Uncharacterized protein</fullName>
    </submittedName>
</protein>
<name>A0A5J4V475_9EUKA</name>
<keyword evidence="1" id="KW-0472">Membrane</keyword>
<evidence type="ECO:0000313" key="3">
    <source>
        <dbReference type="Proteomes" id="UP000324800"/>
    </source>
</evidence>